<keyword evidence="3" id="KW-1185">Reference proteome</keyword>
<dbReference type="InterPro" id="IPR042171">
    <property type="entry name" value="Acyl-CoA_hotdog"/>
</dbReference>
<dbReference type="Proteomes" id="UP000305067">
    <property type="component" value="Unassembled WGS sequence"/>
</dbReference>
<dbReference type="Pfam" id="PF13622">
    <property type="entry name" value="4HBT_3"/>
    <property type="match status" value="1"/>
</dbReference>
<feature type="domain" description="Acyl-CoA thioesterase-like N-terminal HotDog" evidence="1">
    <location>
        <begin position="28"/>
        <end position="113"/>
    </location>
</feature>
<evidence type="ECO:0000313" key="2">
    <source>
        <dbReference type="EMBL" id="TFL01694.1"/>
    </source>
</evidence>
<protein>
    <submittedName>
        <fullName evidence="2">Thioesterase-like superfamily-domain-containing protein</fullName>
    </submittedName>
</protein>
<dbReference type="Gene3D" id="2.40.160.210">
    <property type="entry name" value="Acyl-CoA thioesterase, double hotdog domain"/>
    <property type="match status" value="1"/>
</dbReference>
<proteinExistence type="predicted"/>
<gene>
    <name evidence="2" type="ORF">BDV98DRAFT_592933</name>
</gene>
<sequence>MAPFSDAVKLQPQISKQGPSTVYSGEIDPEWTIGVVPNGGYSLALVIEATMRYQIATEHKDPIHVTAHYLKAVSSTSPFEVHVQTLKKGRGLTNVLANLVQEGQVRIMTHIIFGILAPTPTGPDVASSVTRKFNAPGAYARRHPLSTHPATAEVSKRMRSAWSYRDVVKKAEDPVFTNRNQVDHPSRTNGSTVGGGGIEWGSWFELLGDETRITTPSIAFLCDIFTNAPTLLPKEERKGLEASWFPTITLAIELKHPIPTSGSYASRTVGIYHKGDFMNAPQGRHDAYVEIWTAPSNIGEGKEVDGWREEQVCLAISTQMALVVSMDVNARTASAAKL</sequence>
<dbReference type="EMBL" id="ML178824">
    <property type="protein sequence ID" value="TFL01694.1"/>
    <property type="molecule type" value="Genomic_DNA"/>
</dbReference>
<dbReference type="PANTHER" id="PTHR38110">
    <property type="entry name" value="CHROMOSOME 23, WHOLE GENOME SHOTGUN SEQUENCE"/>
    <property type="match status" value="1"/>
</dbReference>
<accession>A0A5C3QTU7</accession>
<dbReference type="InterPro" id="IPR049449">
    <property type="entry name" value="TesB_ACOT8-like_N"/>
</dbReference>
<dbReference type="SUPFAM" id="SSF54637">
    <property type="entry name" value="Thioesterase/thiol ester dehydrase-isomerase"/>
    <property type="match status" value="1"/>
</dbReference>
<dbReference type="InterPro" id="IPR029069">
    <property type="entry name" value="HotDog_dom_sf"/>
</dbReference>
<dbReference type="AlphaFoldDB" id="A0A5C3QTU7"/>
<organism evidence="2 3">
    <name type="scientific">Pterulicium gracile</name>
    <dbReference type="NCBI Taxonomy" id="1884261"/>
    <lineage>
        <taxon>Eukaryota</taxon>
        <taxon>Fungi</taxon>
        <taxon>Dikarya</taxon>
        <taxon>Basidiomycota</taxon>
        <taxon>Agaricomycotina</taxon>
        <taxon>Agaricomycetes</taxon>
        <taxon>Agaricomycetidae</taxon>
        <taxon>Agaricales</taxon>
        <taxon>Pleurotineae</taxon>
        <taxon>Pterulaceae</taxon>
        <taxon>Pterulicium</taxon>
    </lineage>
</organism>
<name>A0A5C3QTU7_9AGAR</name>
<dbReference type="InterPro" id="IPR052389">
    <property type="entry name" value="Sec_Metab_Biosynth-Assoc"/>
</dbReference>
<dbReference type="PANTHER" id="PTHR38110:SF1">
    <property type="entry name" value="THIOESTERASE DOMAIN-CONTAINING PROTEIN"/>
    <property type="match status" value="1"/>
</dbReference>
<reference evidence="2 3" key="1">
    <citation type="journal article" date="2019" name="Nat. Ecol. Evol.">
        <title>Megaphylogeny resolves global patterns of mushroom evolution.</title>
        <authorList>
            <person name="Varga T."/>
            <person name="Krizsan K."/>
            <person name="Foldi C."/>
            <person name="Dima B."/>
            <person name="Sanchez-Garcia M."/>
            <person name="Sanchez-Ramirez S."/>
            <person name="Szollosi G.J."/>
            <person name="Szarkandi J.G."/>
            <person name="Papp V."/>
            <person name="Albert L."/>
            <person name="Andreopoulos W."/>
            <person name="Angelini C."/>
            <person name="Antonin V."/>
            <person name="Barry K.W."/>
            <person name="Bougher N.L."/>
            <person name="Buchanan P."/>
            <person name="Buyck B."/>
            <person name="Bense V."/>
            <person name="Catcheside P."/>
            <person name="Chovatia M."/>
            <person name="Cooper J."/>
            <person name="Damon W."/>
            <person name="Desjardin D."/>
            <person name="Finy P."/>
            <person name="Geml J."/>
            <person name="Haridas S."/>
            <person name="Hughes K."/>
            <person name="Justo A."/>
            <person name="Karasinski D."/>
            <person name="Kautmanova I."/>
            <person name="Kiss B."/>
            <person name="Kocsube S."/>
            <person name="Kotiranta H."/>
            <person name="LaButti K.M."/>
            <person name="Lechner B.E."/>
            <person name="Liimatainen K."/>
            <person name="Lipzen A."/>
            <person name="Lukacs Z."/>
            <person name="Mihaltcheva S."/>
            <person name="Morgado L.N."/>
            <person name="Niskanen T."/>
            <person name="Noordeloos M.E."/>
            <person name="Ohm R.A."/>
            <person name="Ortiz-Santana B."/>
            <person name="Ovrebo C."/>
            <person name="Racz N."/>
            <person name="Riley R."/>
            <person name="Savchenko A."/>
            <person name="Shiryaev A."/>
            <person name="Soop K."/>
            <person name="Spirin V."/>
            <person name="Szebenyi C."/>
            <person name="Tomsovsky M."/>
            <person name="Tulloss R.E."/>
            <person name="Uehling J."/>
            <person name="Grigoriev I.V."/>
            <person name="Vagvolgyi C."/>
            <person name="Papp T."/>
            <person name="Martin F.M."/>
            <person name="Miettinen O."/>
            <person name="Hibbett D.S."/>
            <person name="Nagy L.G."/>
        </authorList>
    </citation>
    <scope>NUCLEOTIDE SEQUENCE [LARGE SCALE GENOMIC DNA]</scope>
    <source>
        <strain evidence="2 3">CBS 309.79</strain>
    </source>
</reference>
<dbReference type="STRING" id="1884261.A0A5C3QTU7"/>
<evidence type="ECO:0000259" key="1">
    <source>
        <dbReference type="Pfam" id="PF13622"/>
    </source>
</evidence>
<evidence type="ECO:0000313" key="3">
    <source>
        <dbReference type="Proteomes" id="UP000305067"/>
    </source>
</evidence>
<dbReference type="OrthoDB" id="2532955at2759"/>